<geneLocation type="mitochondrion" evidence="2"/>
<comment type="caution">
    <text evidence="2">The sequence shown here is derived from an EMBL/GenBank/DDBJ whole genome shotgun (WGS) entry which is preliminary data.</text>
</comment>
<accession>A0A101M1U8</accession>
<reference evidence="2" key="1">
    <citation type="journal article" date="2015" name="Genome Biol. Evol.">
        <title>Organellar Genomes of White Spruce (Picea glauca): Assembly and Annotation.</title>
        <authorList>
            <person name="Jackman S.D."/>
            <person name="Warren R.L."/>
            <person name="Gibb E.A."/>
            <person name="Vandervalk B.P."/>
            <person name="Mohamadi H."/>
            <person name="Chu J."/>
            <person name="Raymond A."/>
            <person name="Pleasance S."/>
            <person name="Coope R."/>
            <person name="Wildung M.R."/>
            <person name="Ritland C.E."/>
            <person name="Bousquet J."/>
            <person name="Jones S.J."/>
            <person name="Bohlmann J."/>
            <person name="Birol I."/>
        </authorList>
    </citation>
    <scope>NUCLEOTIDE SEQUENCE [LARGE SCALE GENOMIC DNA]</scope>
    <source>
        <tissue evidence="2">Flushing bud</tissue>
    </source>
</reference>
<protein>
    <submittedName>
        <fullName evidence="2">Uncharacterized protein</fullName>
    </submittedName>
</protein>
<evidence type="ECO:0000313" key="2">
    <source>
        <dbReference type="EMBL" id="KUM49374.1"/>
    </source>
</evidence>
<gene>
    <name evidence="2" type="ORF">ABT39_MTgene3923</name>
</gene>
<dbReference type="EMBL" id="LKAM01000003">
    <property type="protein sequence ID" value="KUM49374.1"/>
    <property type="molecule type" value="Genomic_DNA"/>
</dbReference>
<feature type="region of interest" description="Disordered" evidence="1">
    <location>
        <begin position="61"/>
        <end position="83"/>
    </location>
</feature>
<proteinExistence type="predicted"/>
<keyword evidence="2" id="KW-0496">Mitochondrion</keyword>
<sequence length="83" mass="8727">MLDVLLGPAIANNRKNKRHLKLIRRHNKRPLLGFPSGLGQWISPPIPIGSGGSSRFASPLAREVGSGGPTLRGSVYSSAGEVG</sequence>
<evidence type="ECO:0000256" key="1">
    <source>
        <dbReference type="SAM" id="MobiDB-lite"/>
    </source>
</evidence>
<organism evidence="2">
    <name type="scientific">Picea glauca</name>
    <name type="common">White spruce</name>
    <name type="synonym">Pinus glauca</name>
    <dbReference type="NCBI Taxonomy" id="3330"/>
    <lineage>
        <taxon>Eukaryota</taxon>
        <taxon>Viridiplantae</taxon>
        <taxon>Streptophyta</taxon>
        <taxon>Embryophyta</taxon>
        <taxon>Tracheophyta</taxon>
        <taxon>Spermatophyta</taxon>
        <taxon>Pinopsida</taxon>
        <taxon>Pinidae</taxon>
        <taxon>Conifers I</taxon>
        <taxon>Pinales</taxon>
        <taxon>Pinaceae</taxon>
        <taxon>Picea</taxon>
    </lineage>
</organism>
<name>A0A101M1U8_PICGL</name>
<dbReference type="AlphaFoldDB" id="A0A101M1U8"/>